<accession>A0AAP0KFX7</accession>
<proteinExistence type="predicted"/>
<keyword evidence="1" id="KW-0472">Membrane</keyword>
<sequence length="50" mass="6004">MMPFFLFYFLFNLDTLFKLHLIISLLGDFAKYVAFRSFFRLGVEGCLWSK</sequence>
<keyword evidence="1" id="KW-1133">Transmembrane helix</keyword>
<evidence type="ECO:0000256" key="1">
    <source>
        <dbReference type="SAM" id="Phobius"/>
    </source>
</evidence>
<name>A0AAP0KFX7_9MAGN</name>
<evidence type="ECO:0000313" key="3">
    <source>
        <dbReference type="Proteomes" id="UP001420932"/>
    </source>
</evidence>
<reference evidence="2 3" key="1">
    <citation type="submission" date="2024-01" db="EMBL/GenBank/DDBJ databases">
        <title>Genome assemblies of Stephania.</title>
        <authorList>
            <person name="Yang L."/>
        </authorList>
    </citation>
    <scope>NUCLEOTIDE SEQUENCE [LARGE SCALE GENOMIC DNA]</scope>
    <source>
        <strain evidence="2">YNDBR</strain>
        <tissue evidence="2">Leaf</tissue>
    </source>
</reference>
<dbReference type="EMBL" id="JBBNAF010000004">
    <property type="protein sequence ID" value="KAK9150542.1"/>
    <property type="molecule type" value="Genomic_DNA"/>
</dbReference>
<comment type="caution">
    <text evidence="2">The sequence shown here is derived from an EMBL/GenBank/DDBJ whole genome shotgun (WGS) entry which is preliminary data.</text>
</comment>
<protein>
    <submittedName>
        <fullName evidence="2">Uncharacterized protein</fullName>
    </submittedName>
</protein>
<evidence type="ECO:0000313" key="2">
    <source>
        <dbReference type="EMBL" id="KAK9150542.1"/>
    </source>
</evidence>
<keyword evidence="3" id="KW-1185">Reference proteome</keyword>
<dbReference type="Proteomes" id="UP001420932">
    <property type="component" value="Unassembled WGS sequence"/>
</dbReference>
<keyword evidence="1" id="KW-0812">Transmembrane</keyword>
<gene>
    <name evidence="2" type="ORF">Syun_008851</name>
</gene>
<organism evidence="2 3">
    <name type="scientific">Stephania yunnanensis</name>
    <dbReference type="NCBI Taxonomy" id="152371"/>
    <lineage>
        <taxon>Eukaryota</taxon>
        <taxon>Viridiplantae</taxon>
        <taxon>Streptophyta</taxon>
        <taxon>Embryophyta</taxon>
        <taxon>Tracheophyta</taxon>
        <taxon>Spermatophyta</taxon>
        <taxon>Magnoliopsida</taxon>
        <taxon>Ranunculales</taxon>
        <taxon>Menispermaceae</taxon>
        <taxon>Menispermoideae</taxon>
        <taxon>Cissampelideae</taxon>
        <taxon>Stephania</taxon>
    </lineage>
</organism>
<feature type="transmembrane region" description="Helical" evidence="1">
    <location>
        <begin position="6"/>
        <end position="30"/>
    </location>
</feature>
<dbReference type="AlphaFoldDB" id="A0AAP0KFX7"/>